<protein>
    <submittedName>
        <fullName evidence="1">Uncharacterized protein</fullName>
    </submittedName>
</protein>
<keyword evidence="2" id="KW-1185">Reference proteome</keyword>
<sequence>MSHNRKKHYKNSYPVTRLYRDDKHIKDLNNDFDVEDLSEDFKNICQTFSKQFSNNLIGQRLLPNILNFEDPVVNYQDPNTGKGIKKILNNKSKDVHPFESYYNKSEISQKKYKSESSRSKNLKKVLKEPINNTPKETHLHCYGYANSQTSNDINTYNNKLTDDIYNKTTPYVSSDYFMPYDNLHTCSIPVEIPIDDHIFDNESDKEFENKDITLNTHANYDAKDILIDINENIDIGENSNFKQNIITPVSFYDSLKNTITIDIVDKDIEIGNDNNKNNDDTGIDFNESIKSVKLESNGDIKNISNCIEDYNIIEFVPEKEITDIEKKVDLINIDKDNYNINKNYINKDNMNKEYMNTENSLEISRSVSGINLEESRFDLSEKNLKLKELSVSDVNVSLKVVGELKEGSKLKIVDNSYLAEDNDGNGYLGSFRRSMSGQSRDKIVVFLQHLFEETKRNHLQLLAEIREDKDTANKMPELRDLFGNMIIFLHKYEVMRNVYKTDSGTYAKLGEIRNNFFHFRESFFKELCVPGSK</sequence>
<dbReference type="EMBL" id="MG807320">
    <property type="protein sequence ID" value="AVL94953.1"/>
    <property type="molecule type" value="Genomic_DNA"/>
</dbReference>
<dbReference type="Proteomes" id="UP000289600">
    <property type="component" value="Segment"/>
</dbReference>
<gene>
    <name evidence="1" type="ORF">mc_567</name>
</gene>
<evidence type="ECO:0000313" key="1">
    <source>
        <dbReference type="EMBL" id="AVL94953.1"/>
    </source>
</evidence>
<organism evidence="1 2">
    <name type="scientific">Moumouvirus australiensis</name>
    <dbReference type="NCBI Taxonomy" id="2109587"/>
    <lineage>
        <taxon>Viruses</taxon>
        <taxon>Varidnaviria</taxon>
        <taxon>Bamfordvirae</taxon>
        <taxon>Nucleocytoviricota</taxon>
        <taxon>Megaviricetes</taxon>
        <taxon>Imitervirales</taxon>
        <taxon>Mimiviridae</taxon>
        <taxon>Megamimivirinae</taxon>
        <taxon>Moumouvirus</taxon>
        <taxon>Moumouvirus australiense</taxon>
    </lineage>
</organism>
<proteinExistence type="predicted"/>
<evidence type="ECO:0000313" key="2">
    <source>
        <dbReference type="Proteomes" id="UP000289600"/>
    </source>
</evidence>
<reference evidence="2" key="1">
    <citation type="submission" date="2018-01" db="EMBL/GenBank/DDBJ databases">
        <title>Testimony of 'menage a trois' revealed by the proteome of Megavirus virophage.</title>
        <authorList>
            <person name="Jeudy S."/>
            <person name="Bertaux L."/>
            <person name="Alempic J.-M."/>
            <person name="Lartigue A."/>
            <person name="Legendre M."/>
            <person name="Philippe N."/>
            <person name="Beucher L."/>
            <person name="Biondi E."/>
            <person name="Juul S."/>
            <person name="Turner D."/>
            <person name="Coute Y."/>
            <person name="Claverie J.-M."/>
            <person name="Abergel C."/>
        </authorList>
    </citation>
    <scope>NUCLEOTIDE SEQUENCE [LARGE SCALE GENOMIC DNA]</scope>
</reference>
<accession>A0A2P1EM34</accession>
<name>A0A2P1EM34_9VIRU</name>